<name>A0ABU4JN25_9CLOT</name>
<evidence type="ECO:0000256" key="4">
    <source>
        <dbReference type="ARBA" id="ARBA00022643"/>
    </source>
</evidence>
<reference evidence="9 10" key="1">
    <citation type="submission" date="2023-04" db="EMBL/GenBank/DDBJ databases">
        <title>Clostridium tannerae sp. nov., isolated from the fecal material of an alpaca.</title>
        <authorList>
            <person name="Miller S."/>
            <person name="Hendry M."/>
            <person name="King J."/>
            <person name="Sankaranarayanan K."/>
            <person name="Lawson P.A."/>
        </authorList>
    </citation>
    <scope>NUCLEOTIDE SEQUENCE [LARGE SCALE GENOMIC DNA]</scope>
    <source>
        <strain evidence="9 10">A1-XYC3</strain>
    </source>
</reference>
<evidence type="ECO:0000259" key="8">
    <source>
        <dbReference type="SMART" id="SM00900"/>
    </source>
</evidence>
<comment type="similarity">
    <text evidence="6">Belongs to the RnfG family.</text>
</comment>
<keyword evidence="6" id="KW-1133">Transmembrane helix</keyword>
<proteinExistence type="inferred from homology"/>
<evidence type="ECO:0000256" key="5">
    <source>
        <dbReference type="ARBA" id="ARBA00022982"/>
    </source>
</evidence>
<dbReference type="InterPro" id="IPR010209">
    <property type="entry name" value="Ion_transpt_RnfG/RsxG"/>
</dbReference>
<comment type="subunit">
    <text evidence="6">The complex is composed of six subunits: RnfA, RnfB, RnfC, RnfD, RnfE and RnfG.</text>
</comment>
<keyword evidence="3 6" id="KW-0285">Flavoprotein</keyword>
<keyword evidence="6" id="KW-1278">Translocase</keyword>
<keyword evidence="6" id="KW-0472">Membrane</keyword>
<dbReference type="PIRSF" id="PIRSF006091">
    <property type="entry name" value="E_trnsport_RnfG"/>
    <property type="match status" value="1"/>
</dbReference>
<accession>A0ABU4JN25</accession>
<gene>
    <name evidence="6" type="primary">rnfG</name>
    <name evidence="9" type="ORF">P8V03_00100</name>
</gene>
<comment type="subcellular location">
    <subcellularLocation>
        <location evidence="6">Cell membrane</location>
        <topology evidence="6">Single-pass membrane protein</topology>
    </subcellularLocation>
</comment>
<sequence length="187" mass="19883">MKIFKLALRLFIVAGMAGAILGAAHAVTEKPIAEQQKKANSEAMKLILPKAEQFNKLEISPKGDVIEVNEGKSSEKTEGYAIKVTPKGYAGAITMMVGVSTDGKVQGIKILSHSETPGLGANATEPAFSDQYKDKATDKALEVVKRPVTSENEIQAITGSTITSKAVTKGVNEAVEYYKSELKGGQK</sequence>
<evidence type="ECO:0000256" key="6">
    <source>
        <dbReference type="HAMAP-Rule" id="MF_00479"/>
    </source>
</evidence>
<dbReference type="PANTHER" id="PTHR36118">
    <property type="entry name" value="ION-TRANSLOCATING OXIDOREDUCTASE COMPLEX SUBUNIT G"/>
    <property type="match status" value="1"/>
</dbReference>
<dbReference type="RefSeq" id="WP_318796278.1">
    <property type="nucleotide sequence ID" value="NZ_JARUJP010000001.1"/>
</dbReference>
<dbReference type="EMBL" id="JARUJP010000001">
    <property type="protein sequence ID" value="MDW8799549.1"/>
    <property type="molecule type" value="Genomic_DNA"/>
</dbReference>
<feature type="signal peptide" evidence="7">
    <location>
        <begin position="1"/>
        <end position="26"/>
    </location>
</feature>
<feature type="chain" id="PRO_5045686243" description="Ion-translocating oxidoreductase complex subunit G" evidence="7">
    <location>
        <begin position="27"/>
        <end position="187"/>
    </location>
</feature>
<dbReference type="Pfam" id="PF04205">
    <property type="entry name" value="FMN_bind"/>
    <property type="match status" value="1"/>
</dbReference>
<comment type="function">
    <text evidence="6">Part of a membrane-bound complex that couples electron transfer with translocation of ions across the membrane.</text>
</comment>
<evidence type="ECO:0000313" key="10">
    <source>
        <dbReference type="Proteomes" id="UP001281656"/>
    </source>
</evidence>
<dbReference type="SMART" id="SM00900">
    <property type="entry name" value="FMN_bind"/>
    <property type="match status" value="1"/>
</dbReference>
<organism evidence="9 10">
    <name type="scientific">Clostridium tanneri</name>
    <dbReference type="NCBI Taxonomy" id="3037988"/>
    <lineage>
        <taxon>Bacteria</taxon>
        <taxon>Bacillati</taxon>
        <taxon>Bacillota</taxon>
        <taxon>Clostridia</taxon>
        <taxon>Eubacteriales</taxon>
        <taxon>Clostridiaceae</taxon>
        <taxon>Clostridium</taxon>
    </lineage>
</organism>
<dbReference type="InterPro" id="IPR007329">
    <property type="entry name" value="FMN-bd"/>
</dbReference>
<keyword evidence="6" id="KW-1003">Cell membrane</keyword>
<keyword evidence="4 6" id="KW-0288">FMN</keyword>
<dbReference type="PANTHER" id="PTHR36118:SF1">
    <property type="entry name" value="ION-TRANSLOCATING OXIDOREDUCTASE COMPLEX SUBUNIT G"/>
    <property type="match status" value="1"/>
</dbReference>
<dbReference type="EC" id="7.-.-.-" evidence="6"/>
<evidence type="ECO:0000256" key="3">
    <source>
        <dbReference type="ARBA" id="ARBA00022630"/>
    </source>
</evidence>
<keyword evidence="7" id="KW-0732">Signal</keyword>
<feature type="domain" description="FMN-binding" evidence="8">
    <location>
        <begin position="88"/>
        <end position="178"/>
    </location>
</feature>
<comment type="caution">
    <text evidence="9">The sequence shown here is derived from an EMBL/GenBank/DDBJ whole genome shotgun (WGS) entry which is preliminary data.</text>
</comment>
<keyword evidence="1 6" id="KW-0813">Transport</keyword>
<dbReference type="Proteomes" id="UP001281656">
    <property type="component" value="Unassembled WGS sequence"/>
</dbReference>
<dbReference type="HAMAP" id="MF_00479">
    <property type="entry name" value="RsxG_RnfG"/>
    <property type="match status" value="1"/>
</dbReference>
<protein>
    <recommendedName>
        <fullName evidence="6">Ion-translocating oxidoreductase complex subunit G</fullName>
        <ecNumber evidence="6">7.-.-.-</ecNumber>
    </recommendedName>
    <alternativeName>
        <fullName evidence="6">Rnf electron transport complex subunit G</fullName>
    </alternativeName>
</protein>
<keyword evidence="10" id="KW-1185">Reference proteome</keyword>
<evidence type="ECO:0000256" key="7">
    <source>
        <dbReference type="SAM" id="SignalP"/>
    </source>
</evidence>
<evidence type="ECO:0000256" key="2">
    <source>
        <dbReference type="ARBA" id="ARBA00022553"/>
    </source>
</evidence>
<evidence type="ECO:0000256" key="1">
    <source>
        <dbReference type="ARBA" id="ARBA00022448"/>
    </source>
</evidence>
<feature type="modified residue" description="FMN phosphoryl threonine" evidence="6">
    <location>
        <position position="161"/>
    </location>
</feature>
<evidence type="ECO:0000313" key="9">
    <source>
        <dbReference type="EMBL" id="MDW8799549.1"/>
    </source>
</evidence>
<keyword evidence="6" id="KW-0812">Transmembrane</keyword>
<comment type="cofactor">
    <cofactor evidence="6">
        <name>FMN</name>
        <dbReference type="ChEBI" id="CHEBI:58210"/>
    </cofactor>
</comment>
<keyword evidence="2 6" id="KW-0597">Phosphoprotein</keyword>
<dbReference type="NCBIfam" id="TIGR01947">
    <property type="entry name" value="rnfG"/>
    <property type="match status" value="1"/>
</dbReference>
<keyword evidence="5 6" id="KW-0249">Electron transport</keyword>